<reference evidence="3" key="1">
    <citation type="submission" date="2016-11" db="EMBL/GenBank/DDBJ databases">
        <authorList>
            <person name="Shukria A."/>
            <person name="Stevens D.C."/>
        </authorList>
    </citation>
    <scope>NUCLEOTIDE SEQUENCE [LARGE SCALE GENOMIC DNA]</scope>
    <source>
        <strain evidence="3">Cbfe23</strain>
    </source>
</reference>
<keyword evidence="3" id="KW-1185">Reference proteome</keyword>
<evidence type="ECO:0000313" key="2">
    <source>
        <dbReference type="EMBL" id="OJH36329.1"/>
    </source>
</evidence>
<evidence type="ECO:0000313" key="3">
    <source>
        <dbReference type="Proteomes" id="UP000182229"/>
    </source>
</evidence>
<name>A0A1L9B245_9BACT</name>
<accession>A0A1L9B245</accession>
<gene>
    <name evidence="2" type="ORF">BON30_34850</name>
</gene>
<dbReference type="PANTHER" id="PTHR34818">
    <property type="entry name" value="PROTEIN BLI-3"/>
    <property type="match status" value="1"/>
</dbReference>
<dbReference type="InterPro" id="IPR012349">
    <property type="entry name" value="Split_barrel_FMN-bd"/>
</dbReference>
<evidence type="ECO:0000259" key="1">
    <source>
        <dbReference type="Pfam" id="PF16242"/>
    </source>
</evidence>
<dbReference type="EMBL" id="MPIN01000011">
    <property type="protein sequence ID" value="OJH36329.1"/>
    <property type="molecule type" value="Genomic_DNA"/>
</dbReference>
<dbReference type="AlphaFoldDB" id="A0A1L9B245"/>
<dbReference type="OrthoDB" id="1432662at2"/>
<dbReference type="Pfam" id="PF16242">
    <property type="entry name" value="Pyrid_ox_like"/>
    <property type="match status" value="1"/>
</dbReference>
<protein>
    <submittedName>
        <fullName evidence="2">General stress protein</fullName>
    </submittedName>
</protein>
<sequence length="175" mass="19907">MTTKKTEKKDAVAHLAELLQGIKVAMMTTVEADGSIRSRPMWTQNTDFDGELWFFTHDSAPKVDEVQGDHHVNLSYADSSRDRYVSVSGVARLVRDKEKIHKLWDPTLKAWFPKGVDDPDIALLCVRVNKAEYWDTPNKRMVQLVGFVKSVLTGETYRPGGHEKIDLEDTHSPMH</sequence>
<reference evidence="2 3" key="2">
    <citation type="submission" date="2016-12" db="EMBL/GenBank/DDBJ databases">
        <title>Draft Genome Sequence of Cystobacter ferrugineus Strain Cbfe23.</title>
        <authorList>
            <person name="Akbar S."/>
            <person name="Dowd S.E."/>
            <person name="Stevens D.C."/>
        </authorList>
    </citation>
    <scope>NUCLEOTIDE SEQUENCE [LARGE SCALE GENOMIC DNA]</scope>
    <source>
        <strain evidence="2 3">Cbfe23</strain>
    </source>
</reference>
<dbReference type="RefSeq" id="WP_071902824.1">
    <property type="nucleotide sequence ID" value="NZ_MPIN01000011.1"/>
</dbReference>
<dbReference type="Proteomes" id="UP000182229">
    <property type="component" value="Unassembled WGS sequence"/>
</dbReference>
<proteinExistence type="predicted"/>
<comment type="caution">
    <text evidence="2">The sequence shown here is derived from an EMBL/GenBank/DDBJ whole genome shotgun (WGS) entry which is preliminary data.</text>
</comment>
<dbReference type="SUPFAM" id="SSF50475">
    <property type="entry name" value="FMN-binding split barrel"/>
    <property type="match status" value="1"/>
</dbReference>
<dbReference type="Gene3D" id="2.30.110.10">
    <property type="entry name" value="Electron Transport, Fmn-binding Protein, Chain A"/>
    <property type="match status" value="1"/>
</dbReference>
<dbReference type="PANTHER" id="PTHR34818:SF1">
    <property type="entry name" value="PROTEIN BLI-3"/>
    <property type="match status" value="1"/>
</dbReference>
<dbReference type="InterPro" id="IPR052917">
    <property type="entry name" value="Stress-Dev_Protein"/>
</dbReference>
<dbReference type="InterPro" id="IPR038725">
    <property type="entry name" value="YdaG_split_barrel_FMN-bd"/>
</dbReference>
<dbReference type="STRING" id="83449.BON30_34850"/>
<organism evidence="2 3">
    <name type="scientific">Cystobacter ferrugineus</name>
    <dbReference type="NCBI Taxonomy" id="83449"/>
    <lineage>
        <taxon>Bacteria</taxon>
        <taxon>Pseudomonadati</taxon>
        <taxon>Myxococcota</taxon>
        <taxon>Myxococcia</taxon>
        <taxon>Myxococcales</taxon>
        <taxon>Cystobacterineae</taxon>
        <taxon>Archangiaceae</taxon>
        <taxon>Cystobacter</taxon>
    </lineage>
</organism>
<feature type="domain" description="General stress protein FMN-binding split barrel" evidence="1">
    <location>
        <begin position="10"/>
        <end position="157"/>
    </location>
</feature>